<proteinExistence type="predicted"/>
<name>A0ABU2S7H7_9ACTN</name>
<dbReference type="Proteomes" id="UP001183615">
    <property type="component" value="Unassembled WGS sequence"/>
</dbReference>
<protein>
    <submittedName>
        <fullName evidence="1">Uncharacterized protein</fullName>
    </submittedName>
</protein>
<sequence length="203" mass="22613">MVLSRPRPPTTYCSTATLRARGWTPSLVRAFLGGPDLASPTELFLVSRVREAERSPEFAAARDLLRRRAEALRQARARRRDLALAAIREVRLDLPLLSPPELTDRAIRHRNLRDAQRAVVSFGHRPKPATADSAQPRELARWRVEYLRDALAPHGSLLDALPPGDCRAEGRRLLTERVFHAIAAAYPALAVECRRQRAAAPAG</sequence>
<comment type="caution">
    <text evidence="1">The sequence shown here is derived from an EMBL/GenBank/DDBJ whole genome shotgun (WGS) entry which is preliminary data.</text>
</comment>
<organism evidence="1 2">
    <name type="scientific">Streptomyces johnsoniae</name>
    <dbReference type="NCBI Taxonomy" id="3075532"/>
    <lineage>
        <taxon>Bacteria</taxon>
        <taxon>Bacillati</taxon>
        <taxon>Actinomycetota</taxon>
        <taxon>Actinomycetes</taxon>
        <taxon>Kitasatosporales</taxon>
        <taxon>Streptomycetaceae</taxon>
        <taxon>Streptomyces</taxon>
    </lineage>
</organism>
<accession>A0ABU2S7H7</accession>
<reference evidence="2" key="1">
    <citation type="submission" date="2023-07" db="EMBL/GenBank/DDBJ databases">
        <title>30 novel species of actinomycetes from the DSMZ collection.</title>
        <authorList>
            <person name="Nouioui I."/>
        </authorList>
    </citation>
    <scope>NUCLEOTIDE SEQUENCE [LARGE SCALE GENOMIC DNA]</scope>
    <source>
        <strain evidence="2">DSM 41886</strain>
    </source>
</reference>
<gene>
    <name evidence="1" type="ORF">RM779_20310</name>
</gene>
<dbReference type="RefSeq" id="WP_311619159.1">
    <property type="nucleotide sequence ID" value="NZ_JAVREV010000011.1"/>
</dbReference>
<keyword evidence="2" id="KW-1185">Reference proteome</keyword>
<evidence type="ECO:0000313" key="1">
    <source>
        <dbReference type="EMBL" id="MDT0444926.1"/>
    </source>
</evidence>
<dbReference type="EMBL" id="JAVREV010000011">
    <property type="protein sequence ID" value="MDT0444926.1"/>
    <property type="molecule type" value="Genomic_DNA"/>
</dbReference>
<evidence type="ECO:0000313" key="2">
    <source>
        <dbReference type="Proteomes" id="UP001183615"/>
    </source>
</evidence>